<dbReference type="Pfam" id="PF06808">
    <property type="entry name" value="DctM"/>
    <property type="match status" value="1"/>
</dbReference>
<feature type="transmembrane region" description="Helical" evidence="7">
    <location>
        <begin position="6"/>
        <end position="31"/>
    </location>
</feature>
<keyword evidence="2" id="KW-1003">Cell membrane</keyword>
<comment type="subcellular location">
    <subcellularLocation>
        <location evidence="1">Cell inner membrane</location>
        <topology evidence="1">Multi-pass membrane protein</topology>
    </subcellularLocation>
</comment>
<feature type="transmembrane region" description="Helical" evidence="7">
    <location>
        <begin position="331"/>
        <end position="350"/>
    </location>
</feature>
<dbReference type="InterPro" id="IPR004681">
    <property type="entry name" value="TRAP_DctM"/>
</dbReference>
<keyword evidence="6 7" id="KW-0472">Membrane</keyword>
<dbReference type="OrthoDB" id="9772674at2"/>
<gene>
    <name evidence="9" type="ORF">T472_0210045</name>
</gene>
<name>V7I7A2_9CLOT</name>
<feature type="transmembrane region" description="Helical" evidence="7">
    <location>
        <begin position="298"/>
        <end position="324"/>
    </location>
</feature>
<dbReference type="NCBIfam" id="TIGR00786">
    <property type="entry name" value="dctM"/>
    <property type="match status" value="1"/>
</dbReference>
<feature type="transmembrane region" description="Helical" evidence="7">
    <location>
        <begin position="134"/>
        <end position="158"/>
    </location>
</feature>
<dbReference type="GO" id="GO:0022857">
    <property type="term" value="F:transmembrane transporter activity"/>
    <property type="evidence" value="ECO:0007669"/>
    <property type="project" value="TreeGrafter"/>
</dbReference>
<evidence type="ECO:0000259" key="8">
    <source>
        <dbReference type="Pfam" id="PF06808"/>
    </source>
</evidence>
<dbReference type="PATRIC" id="fig|994573.3.peg.1870"/>
<protein>
    <submittedName>
        <fullName evidence="9">Transporter</fullName>
    </submittedName>
</protein>
<evidence type="ECO:0000256" key="6">
    <source>
        <dbReference type="ARBA" id="ARBA00023136"/>
    </source>
</evidence>
<proteinExistence type="predicted"/>
<feature type="transmembrane region" description="Helical" evidence="7">
    <location>
        <begin position="212"/>
        <end position="234"/>
    </location>
</feature>
<dbReference type="eggNOG" id="COG1593">
    <property type="taxonomic scope" value="Bacteria"/>
</dbReference>
<evidence type="ECO:0000256" key="4">
    <source>
        <dbReference type="ARBA" id="ARBA00022692"/>
    </source>
</evidence>
<dbReference type="RefSeq" id="WP_023387682.1">
    <property type="nucleotide sequence ID" value="NZ_AXUN02000172.1"/>
</dbReference>
<dbReference type="Proteomes" id="UP000017747">
    <property type="component" value="Unassembled WGS sequence"/>
</dbReference>
<feature type="transmembrane region" description="Helical" evidence="7">
    <location>
        <begin position="356"/>
        <end position="378"/>
    </location>
</feature>
<comment type="caution">
    <text evidence="9">The sequence shown here is derived from an EMBL/GenBank/DDBJ whole genome shotgun (WGS) entry which is preliminary data.</text>
</comment>
<dbReference type="STRING" id="994573.T472_0210045"/>
<sequence>MTLAIIAFVLTLLAGVPIAVVLGVAGVLHIFEIGNASFFNAITPRIFGGMDVVGLTCIPFFIVAGEVMNASGVTGKLLEFTRNLIGHFKGGLAYAVVIIAMILSAILGSANAVASILCAVIIPEMTKDKYPEEFSGALIASSGILGPIIPPSVTFVYFSVLSNVSVNGLFMGGIVPGILLGAGFAIIIFISVRKFDLPPSESFNLKRLVKSFLSALPALIVPVIIVGGIMTGAFTPTESGAVAVLAAFLAGLFYGKFKMSMFPGIFSRSAVATAGIFLIIGFGNIIGWSMAIAKIPQAISAAILGFTSSKSIIILMMLFILILVGAVMEATAAMLIFTPVMLPIAIQIGMDPIHFGIIFCIMMTIALITPPVGMTLFVTSNISKISLNKLAKAVVPFCIMALIVTFALAFLPDLVMFIPRLLGIA</sequence>
<feature type="transmembrane region" description="Helical" evidence="7">
    <location>
        <begin position="240"/>
        <end position="257"/>
    </location>
</feature>
<evidence type="ECO:0000256" key="7">
    <source>
        <dbReference type="SAM" id="Phobius"/>
    </source>
</evidence>
<dbReference type="PIRSF" id="PIRSF006066">
    <property type="entry name" value="HI0050"/>
    <property type="match status" value="1"/>
</dbReference>
<feature type="transmembrane region" description="Helical" evidence="7">
    <location>
        <begin position="170"/>
        <end position="192"/>
    </location>
</feature>
<evidence type="ECO:0000256" key="3">
    <source>
        <dbReference type="ARBA" id="ARBA00022519"/>
    </source>
</evidence>
<accession>V7I7A2</accession>
<keyword evidence="4 7" id="KW-0812">Transmembrane</keyword>
<feature type="transmembrane region" description="Helical" evidence="7">
    <location>
        <begin position="52"/>
        <end position="72"/>
    </location>
</feature>
<organism evidence="9 10">
    <name type="scientific">Youngiibacter fragilis 232.1</name>
    <dbReference type="NCBI Taxonomy" id="994573"/>
    <lineage>
        <taxon>Bacteria</taxon>
        <taxon>Bacillati</taxon>
        <taxon>Bacillota</taxon>
        <taxon>Clostridia</taxon>
        <taxon>Eubacteriales</taxon>
        <taxon>Clostridiaceae</taxon>
        <taxon>Youngiibacter</taxon>
    </lineage>
</organism>
<evidence type="ECO:0000313" key="9">
    <source>
        <dbReference type="EMBL" id="ETA80902.1"/>
    </source>
</evidence>
<dbReference type="PANTHER" id="PTHR33362:SF2">
    <property type="entry name" value="TRAP TRANSPORTER LARGE PERMEASE PROTEIN"/>
    <property type="match status" value="1"/>
</dbReference>
<keyword evidence="3" id="KW-0997">Cell inner membrane</keyword>
<keyword evidence="5 7" id="KW-1133">Transmembrane helix</keyword>
<feature type="transmembrane region" description="Helical" evidence="7">
    <location>
        <begin position="390"/>
        <end position="411"/>
    </location>
</feature>
<feature type="transmembrane region" description="Helical" evidence="7">
    <location>
        <begin position="92"/>
        <end position="122"/>
    </location>
</feature>
<dbReference type="InterPro" id="IPR010656">
    <property type="entry name" value="DctM"/>
</dbReference>
<keyword evidence="10" id="KW-1185">Reference proteome</keyword>
<dbReference type="AlphaFoldDB" id="V7I7A2"/>
<dbReference type="EMBL" id="AXUN02000172">
    <property type="protein sequence ID" value="ETA80902.1"/>
    <property type="molecule type" value="Genomic_DNA"/>
</dbReference>
<dbReference type="PANTHER" id="PTHR33362">
    <property type="entry name" value="SIALIC ACID TRAP TRANSPORTER PERMEASE PROTEIN SIAT-RELATED"/>
    <property type="match status" value="1"/>
</dbReference>
<evidence type="ECO:0000256" key="1">
    <source>
        <dbReference type="ARBA" id="ARBA00004429"/>
    </source>
</evidence>
<evidence type="ECO:0000313" key="10">
    <source>
        <dbReference type="Proteomes" id="UP000017747"/>
    </source>
</evidence>
<feature type="domain" description="TRAP C4-dicarboxylate transport system permease DctM subunit" evidence="8">
    <location>
        <begin position="6"/>
        <end position="413"/>
    </location>
</feature>
<feature type="transmembrane region" description="Helical" evidence="7">
    <location>
        <begin position="269"/>
        <end position="292"/>
    </location>
</feature>
<evidence type="ECO:0000256" key="5">
    <source>
        <dbReference type="ARBA" id="ARBA00022989"/>
    </source>
</evidence>
<evidence type="ECO:0000256" key="2">
    <source>
        <dbReference type="ARBA" id="ARBA00022475"/>
    </source>
</evidence>
<dbReference type="GO" id="GO:0005886">
    <property type="term" value="C:plasma membrane"/>
    <property type="evidence" value="ECO:0007669"/>
    <property type="project" value="UniProtKB-SubCell"/>
</dbReference>
<reference evidence="9 10" key="1">
    <citation type="journal article" date="2014" name="Genome Announc.">
        <title>Genome Sequence of Youngiibacter fragilis, the Type Strain of the Genus Youngiibacter.</title>
        <authorList>
            <person name="Wawrik C.B."/>
            <person name="Callaghan A.V."/>
            <person name="Stamps B.W."/>
            <person name="Wawrik B."/>
        </authorList>
    </citation>
    <scope>NUCLEOTIDE SEQUENCE [LARGE SCALE GENOMIC DNA]</scope>
    <source>
        <strain evidence="9 10">232.1</strain>
    </source>
</reference>